<accession>E5DPZ3</accession>
<dbReference type="KEGG" id="vg:18559984"/>
<dbReference type="PANTHER" id="PTHR42911">
    <property type="entry name" value="MODULATOR OF FTSH PROTEASE HFLC"/>
    <property type="match status" value="1"/>
</dbReference>
<gene>
    <name evidence="2" type="ORF">PX29p060</name>
</gene>
<keyword evidence="3" id="KW-1185">Reference proteome</keyword>
<dbReference type="Proteomes" id="UP000008726">
    <property type="component" value="Segment"/>
</dbReference>
<dbReference type="EMBL" id="GU396103">
    <property type="protein sequence ID" value="ADQ52779.1"/>
    <property type="molecule type" value="Genomic_DNA"/>
</dbReference>
<dbReference type="SUPFAM" id="SSF117892">
    <property type="entry name" value="Band 7/SPFH domain"/>
    <property type="match status" value="1"/>
</dbReference>
<protein>
    <submittedName>
        <fullName evidence="2">Conserved SPFH domain-containing protein</fullName>
    </submittedName>
</protein>
<proteinExistence type="predicted"/>
<dbReference type="InterPro" id="IPR001107">
    <property type="entry name" value="Band_7"/>
</dbReference>
<dbReference type="PANTHER" id="PTHR42911:SF2">
    <property type="entry name" value="PROHIBITIN FAMILY PROTEIN"/>
    <property type="match status" value="1"/>
</dbReference>
<reference evidence="2 3" key="1">
    <citation type="journal article" date="2010" name="Virol. J.">
        <title>Genomes of the T4-related bacteriophages as windows on microbial genome evolution.</title>
        <authorList>
            <person name="Petrov V.M."/>
            <person name="Ratnayaka S."/>
            <person name="Nolan J.M."/>
            <person name="Miller E.S."/>
            <person name="Karam J.D."/>
        </authorList>
    </citation>
    <scope>NUCLEOTIDE SEQUENCE [LARGE SCALE GENOMIC DNA]</scope>
</reference>
<dbReference type="Gene3D" id="3.30.479.30">
    <property type="entry name" value="Band 7 domain"/>
    <property type="match status" value="1"/>
</dbReference>
<evidence type="ECO:0000259" key="1">
    <source>
        <dbReference type="SMART" id="SM00244"/>
    </source>
</evidence>
<dbReference type="OrthoDB" id="6635at10239"/>
<dbReference type="InterPro" id="IPR036013">
    <property type="entry name" value="Band_7/SPFH_dom_sf"/>
</dbReference>
<dbReference type="Pfam" id="PF01145">
    <property type="entry name" value="Band_7"/>
    <property type="match status" value="1"/>
</dbReference>
<name>E5DPZ3_9CAUD</name>
<feature type="domain" description="Band 7" evidence="1">
    <location>
        <begin position="23"/>
        <end position="189"/>
    </location>
</feature>
<organism evidence="2 3">
    <name type="scientific">Aeromonas phage PX29</name>
    <dbReference type="NCBI Taxonomy" id="926067"/>
    <lineage>
        <taxon>Viruses</taxon>
        <taxon>Duplodnaviria</taxon>
        <taxon>Heunggongvirae</taxon>
        <taxon>Uroviricota</taxon>
        <taxon>Caudoviricetes</taxon>
        <taxon>Pantevenvirales</taxon>
        <taxon>Straboviridae</taxon>
        <taxon>Angelvirus</taxon>
        <taxon>Angelvirus px29</taxon>
    </lineage>
</organism>
<dbReference type="GeneID" id="18559984"/>
<evidence type="ECO:0000313" key="3">
    <source>
        <dbReference type="Proteomes" id="UP000008726"/>
    </source>
</evidence>
<dbReference type="RefSeq" id="YP_009011489.1">
    <property type="nucleotide sequence ID" value="NC_023688.1"/>
</dbReference>
<dbReference type="SMART" id="SM00244">
    <property type="entry name" value="PHB"/>
    <property type="match status" value="1"/>
</dbReference>
<sequence>MNDMFKLGGVAVGGLFAAILAMNSYTIVDAGTTKVGTIMGEVQDRPLEEGLHFVNPLMGFDTFDTRNNKFVKENLLIPTKDRFNSTANVAVLYRVDNSKTPFIKKNYGTMEMFVDKAMSQFLTSIIKDEGRKIADSRGLADSFNVTTMQENTKRRLQEALTGTGITLQEILIQDVTFDPRIQNQILQTQDRIQKEEAEKSQLRIATTAAQTTEATAKGNAAANKAKFEAEAYKTFVEAKAYADGVKQKADADRYMAEQTAIGNQKLASSLTPQIIELKRLEVQMKQAGEGWNGQVPANFTMMGNGQAPLFLKQMQ</sequence>
<evidence type="ECO:0000313" key="2">
    <source>
        <dbReference type="EMBL" id="ADQ52779.1"/>
    </source>
</evidence>